<comment type="caution">
    <text evidence="1">The sequence shown here is derived from an EMBL/GenBank/DDBJ whole genome shotgun (WGS) entry which is preliminary data.</text>
</comment>
<sequence>MQGLIPEYENCVQCLTKNADINEPDYLDLDEIIKSLIIEEKRRNEKNIIQRYNEEDKVFYSK</sequence>
<dbReference type="Proteomes" id="UP000663879">
    <property type="component" value="Unassembled WGS sequence"/>
</dbReference>
<accession>A0A814QKT0</accession>
<proteinExistence type="predicted"/>
<feature type="non-terminal residue" evidence="1">
    <location>
        <position position="62"/>
    </location>
</feature>
<name>A0A814QKT0_9BILA</name>
<dbReference type="AlphaFoldDB" id="A0A814QKT0"/>
<keyword evidence="2" id="KW-1185">Reference proteome</keyword>
<evidence type="ECO:0000313" key="2">
    <source>
        <dbReference type="Proteomes" id="UP000663879"/>
    </source>
</evidence>
<protein>
    <submittedName>
        <fullName evidence="1">Uncharacterized protein</fullName>
    </submittedName>
</protein>
<organism evidence="1 2">
    <name type="scientific">Brachionus calyciflorus</name>
    <dbReference type="NCBI Taxonomy" id="104777"/>
    <lineage>
        <taxon>Eukaryota</taxon>
        <taxon>Metazoa</taxon>
        <taxon>Spiralia</taxon>
        <taxon>Gnathifera</taxon>
        <taxon>Rotifera</taxon>
        <taxon>Eurotatoria</taxon>
        <taxon>Monogononta</taxon>
        <taxon>Pseudotrocha</taxon>
        <taxon>Ploima</taxon>
        <taxon>Brachionidae</taxon>
        <taxon>Brachionus</taxon>
    </lineage>
</organism>
<reference evidence="1" key="1">
    <citation type="submission" date="2021-02" db="EMBL/GenBank/DDBJ databases">
        <authorList>
            <person name="Nowell W R."/>
        </authorList>
    </citation>
    <scope>NUCLEOTIDE SEQUENCE</scope>
    <source>
        <strain evidence="1">Ploen Becks lab</strain>
    </source>
</reference>
<gene>
    <name evidence="1" type="ORF">OXX778_LOCUS22046</name>
</gene>
<dbReference type="EMBL" id="CAJNOC010008822">
    <property type="protein sequence ID" value="CAF1121088.1"/>
    <property type="molecule type" value="Genomic_DNA"/>
</dbReference>
<evidence type="ECO:0000313" key="1">
    <source>
        <dbReference type="EMBL" id="CAF1121088.1"/>
    </source>
</evidence>